<gene>
    <name evidence="1" type="ORF">ABEG18_16590</name>
</gene>
<organism evidence="1">
    <name type="scientific">Alsobacter sp. KACC 23698</name>
    <dbReference type="NCBI Taxonomy" id="3149229"/>
    <lineage>
        <taxon>Bacteria</taxon>
        <taxon>Pseudomonadati</taxon>
        <taxon>Pseudomonadota</taxon>
        <taxon>Alphaproteobacteria</taxon>
        <taxon>Hyphomicrobiales</taxon>
        <taxon>Alsobacteraceae</taxon>
        <taxon>Alsobacter</taxon>
    </lineage>
</organism>
<dbReference type="AlphaFoldDB" id="A0AAU7JAD9"/>
<protein>
    <submittedName>
        <fullName evidence="1">Uncharacterized protein</fullName>
    </submittedName>
</protein>
<reference evidence="1" key="1">
    <citation type="submission" date="2024-05" db="EMBL/GenBank/DDBJ databases">
        <authorList>
            <person name="Kim S."/>
            <person name="Heo J."/>
            <person name="Choi H."/>
            <person name="Choi Y."/>
            <person name="Kwon S.-W."/>
            <person name="Kim Y."/>
        </authorList>
    </citation>
    <scope>NUCLEOTIDE SEQUENCE</scope>
    <source>
        <strain evidence="1">KACC 23698</strain>
    </source>
</reference>
<proteinExistence type="predicted"/>
<evidence type="ECO:0000313" key="1">
    <source>
        <dbReference type="EMBL" id="XBO37342.1"/>
    </source>
</evidence>
<name>A0AAU7JAD9_9HYPH</name>
<dbReference type="EMBL" id="CP157484">
    <property type="protein sequence ID" value="XBO37342.1"/>
    <property type="molecule type" value="Genomic_DNA"/>
</dbReference>
<accession>A0AAU7JAD9</accession>
<dbReference type="RefSeq" id="WP_406854163.1">
    <property type="nucleotide sequence ID" value="NZ_CP157484.1"/>
</dbReference>
<sequence>MSGTDRSGTRLSLASPCRHGVERFEVSMSIHAFPPGVRILLPADALFVIDVLRRFERFRHGYDQKHLDAAAASIRERLGDGAVDGLMSDALLLDNELRLRTSGAFDCMPEGAPSATEHELLLIRMIACMQAGEFKAAAAHATQLEIVQSRALLMLVNKIAGRLADHGLRLDRGVLEPSWSIPHAPPPRASAGRAPDLRIVASASTLG</sequence>